<dbReference type="EMBL" id="LR796316">
    <property type="protein sequence ID" value="CAB4135973.1"/>
    <property type="molecule type" value="Genomic_DNA"/>
</dbReference>
<name>A0A6J5PBQ0_9CAUD</name>
<feature type="region of interest" description="Disordered" evidence="1">
    <location>
        <begin position="133"/>
        <end position="171"/>
    </location>
</feature>
<evidence type="ECO:0000313" key="2">
    <source>
        <dbReference type="EMBL" id="CAB4135973.1"/>
    </source>
</evidence>
<organism evidence="3">
    <name type="scientific">uncultured Caudovirales phage</name>
    <dbReference type="NCBI Taxonomy" id="2100421"/>
    <lineage>
        <taxon>Viruses</taxon>
        <taxon>Duplodnaviria</taxon>
        <taxon>Heunggongvirae</taxon>
        <taxon>Uroviricota</taxon>
        <taxon>Caudoviricetes</taxon>
        <taxon>Peduoviridae</taxon>
        <taxon>Maltschvirus</taxon>
        <taxon>Maltschvirus maltsch</taxon>
    </lineage>
</organism>
<evidence type="ECO:0000256" key="1">
    <source>
        <dbReference type="SAM" id="MobiDB-lite"/>
    </source>
</evidence>
<feature type="compositionally biased region" description="Low complexity" evidence="1">
    <location>
        <begin position="135"/>
        <end position="157"/>
    </location>
</feature>
<reference evidence="3" key="1">
    <citation type="submission" date="2020-04" db="EMBL/GenBank/DDBJ databases">
        <authorList>
            <person name="Chiriac C."/>
            <person name="Salcher M."/>
            <person name="Ghai R."/>
            <person name="Kavagutti S V."/>
        </authorList>
    </citation>
    <scope>NUCLEOTIDE SEQUENCE</scope>
</reference>
<sequence length="171" mass="18411">MNEQHDRSISTAIKKLAGTDKAQFLKLGTGSVESVDKDKRSCVVTLDNYVEMECLLMTQVGDGMLLIPTVGSTVLVVYGTYISGYVIQCSDVDQISFKGFENGGLVKVAELTTKLNNLESKVNTILSTFNTHVHTSASPGSPTTPTTSPITGTLTPTQRNDIENKNVQHGD</sequence>
<dbReference type="EMBL" id="LR796829">
    <property type="protein sequence ID" value="CAB4168627.1"/>
    <property type="molecule type" value="Genomic_DNA"/>
</dbReference>
<feature type="compositionally biased region" description="Basic and acidic residues" evidence="1">
    <location>
        <begin position="160"/>
        <end position="171"/>
    </location>
</feature>
<gene>
    <name evidence="2" type="ORF">UFOVP302_4</name>
    <name evidence="3" type="ORF">UFOVP579_4</name>
</gene>
<proteinExistence type="predicted"/>
<protein>
    <submittedName>
        <fullName evidence="3">Uncharacterized protein</fullName>
    </submittedName>
</protein>
<evidence type="ECO:0000313" key="3">
    <source>
        <dbReference type="EMBL" id="CAB4168627.1"/>
    </source>
</evidence>
<accession>A0A6J5PBQ0</accession>